<dbReference type="Gramene" id="Bo2g011880.1">
    <property type="protein sequence ID" value="Bo2g011880.1"/>
    <property type="gene ID" value="Bo2g011880"/>
</dbReference>
<accession>A0A0D3AJ05</accession>
<feature type="domain" description="Protein kinase" evidence="1">
    <location>
        <begin position="1"/>
        <end position="154"/>
    </location>
</feature>
<dbReference type="PROSITE" id="PS50011">
    <property type="entry name" value="PROTEIN_KINASE_DOM"/>
    <property type="match status" value="1"/>
</dbReference>
<dbReference type="Pfam" id="PF00069">
    <property type="entry name" value="Pkinase"/>
    <property type="match status" value="1"/>
</dbReference>
<reference evidence="2 3" key="1">
    <citation type="journal article" date="2014" name="Genome Biol.">
        <title>Transcriptome and methylome profiling reveals relics of genome dominance in the mesopolyploid Brassica oleracea.</title>
        <authorList>
            <person name="Parkin I.A."/>
            <person name="Koh C."/>
            <person name="Tang H."/>
            <person name="Robinson S.J."/>
            <person name="Kagale S."/>
            <person name="Clarke W.E."/>
            <person name="Town C.D."/>
            <person name="Nixon J."/>
            <person name="Krishnakumar V."/>
            <person name="Bidwell S.L."/>
            <person name="Denoeud F."/>
            <person name="Belcram H."/>
            <person name="Links M.G."/>
            <person name="Just J."/>
            <person name="Clarke C."/>
            <person name="Bender T."/>
            <person name="Huebert T."/>
            <person name="Mason A.S."/>
            <person name="Pires J.C."/>
            <person name="Barker G."/>
            <person name="Moore J."/>
            <person name="Walley P.G."/>
            <person name="Manoli S."/>
            <person name="Batley J."/>
            <person name="Edwards D."/>
            <person name="Nelson M.N."/>
            <person name="Wang X."/>
            <person name="Paterson A.H."/>
            <person name="King G."/>
            <person name="Bancroft I."/>
            <person name="Chalhoub B."/>
            <person name="Sharpe A.G."/>
        </authorList>
    </citation>
    <scope>NUCLEOTIDE SEQUENCE</scope>
    <source>
        <strain evidence="2 3">cv. TO1000</strain>
    </source>
</reference>
<dbReference type="Proteomes" id="UP000032141">
    <property type="component" value="Chromosome C2"/>
</dbReference>
<dbReference type="HOGENOM" id="CLU_000288_21_4_1"/>
<dbReference type="InterPro" id="IPR000719">
    <property type="entry name" value="Prot_kinase_dom"/>
</dbReference>
<reference evidence="2" key="2">
    <citation type="submission" date="2015-03" db="UniProtKB">
        <authorList>
            <consortium name="EnsemblPlants"/>
        </authorList>
    </citation>
    <scope>IDENTIFICATION</scope>
</reference>
<name>A0A0D3AJ05_BRAOL</name>
<evidence type="ECO:0000313" key="3">
    <source>
        <dbReference type="Proteomes" id="UP000032141"/>
    </source>
</evidence>
<keyword evidence="3" id="KW-1185">Reference proteome</keyword>
<sequence>MVHRNIKTTNILLNEDSEAKLADFGLSRLFPTKGETHVSTDVVGTPGYLDPKRAKIHIAEWVGLMLTKGDIIGIMDPTLNGDYDSGSVWKAVELAMCCLNPSSARRPTMSQVVIGLNECHAAENSKGGASIDMNLKSSIEVRLTFGTEVSPTAR</sequence>
<dbReference type="Gene3D" id="1.10.510.10">
    <property type="entry name" value="Transferase(Phosphotransferase) domain 1"/>
    <property type="match status" value="2"/>
</dbReference>
<organism evidence="2 3">
    <name type="scientific">Brassica oleracea var. oleracea</name>
    <dbReference type="NCBI Taxonomy" id="109376"/>
    <lineage>
        <taxon>Eukaryota</taxon>
        <taxon>Viridiplantae</taxon>
        <taxon>Streptophyta</taxon>
        <taxon>Embryophyta</taxon>
        <taxon>Tracheophyta</taxon>
        <taxon>Spermatophyta</taxon>
        <taxon>Magnoliopsida</taxon>
        <taxon>eudicotyledons</taxon>
        <taxon>Gunneridae</taxon>
        <taxon>Pentapetalae</taxon>
        <taxon>rosids</taxon>
        <taxon>malvids</taxon>
        <taxon>Brassicales</taxon>
        <taxon>Brassicaceae</taxon>
        <taxon>Brassiceae</taxon>
        <taxon>Brassica</taxon>
    </lineage>
</organism>
<evidence type="ECO:0000259" key="1">
    <source>
        <dbReference type="PROSITE" id="PS50011"/>
    </source>
</evidence>
<dbReference type="AlphaFoldDB" id="A0A0D3AJ05"/>
<proteinExistence type="predicted"/>
<dbReference type="PANTHER" id="PTHR45631:SF86">
    <property type="entry name" value="LEUCINE-RICH REPEAT PROTEIN KINASE FAMILY PROTEIN"/>
    <property type="match status" value="1"/>
</dbReference>
<protein>
    <recommendedName>
        <fullName evidence="1">Protein kinase domain-containing protein</fullName>
    </recommendedName>
</protein>
<dbReference type="OMA" id="CHAAENS"/>
<dbReference type="GO" id="GO:0004672">
    <property type="term" value="F:protein kinase activity"/>
    <property type="evidence" value="ECO:0007669"/>
    <property type="project" value="InterPro"/>
</dbReference>
<dbReference type="GO" id="GO:0005524">
    <property type="term" value="F:ATP binding"/>
    <property type="evidence" value="ECO:0007669"/>
    <property type="project" value="InterPro"/>
</dbReference>
<evidence type="ECO:0000313" key="2">
    <source>
        <dbReference type="EnsemblPlants" id="Bo2g011880.1"/>
    </source>
</evidence>
<dbReference type="PANTHER" id="PTHR45631">
    <property type="entry name" value="OS07G0107800 PROTEIN-RELATED"/>
    <property type="match status" value="1"/>
</dbReference>
<dbReference type="EnsemblPlants" id="Bo2g011880.1">
    <property type="protein sequence ID" value="Bo2g011880.1"/>
    <property type="gene ID" value="Bo2g011880"/>
</dbReference>
<dbReference type="SUPFAM" id="SSF56112">
    <property type="entry name" value="Protein kinase-like (PK-like)"/>
    <property type="match status" value="1"/>
</dbReference>
<dbReference type="InterPro" id="IPR011009">
    <property type="entry name" value="Kinase-like_dom_sf"/>
</dbReference>
<dbReference type="eggNOG" id="ENOG502QQCZ">
    <property type="taxonomic scope" value="Eukaryota"/>
</dbReference>